<dbReference type="Proteomes" id="UP001219934">
    <property type="component" value="Unassembled WGS sequence"/>
</dbReference>
<name>A0AAD6B5Z5_9TELE</name>
<dbReference type="EMBL" id="JAPTMU010000009">
    <property type="protein sequence ID" value="KAJ4938661.1"/>
    <property type="molecule type" value="Genomic_DNA"/>
</dbReference>
<evidence type="ECO:0000313" key="1">
    <source>
        <dbReference type="EMBL" id="KAJ4938661.1"/>
    </source>
</evidence>
<organism evidence="1 2">
    <name type="scientific">Pogonophryne albipinna</name>
    <dbReference type="NCBI Taxonomy" id="1090488"/>
    <lineage>
        <taxon>Eukaryota</taxon>
        <taxon>Metazoa</taxon>
        <taxon>Chordata</taxon>
        <taxon>Craniata</taxon>
        <taxon>Vertebrata</taxon>
        <taxon>Euteleostomi</taxon>
        <taxon>Actinopterygii</taxon>
        <taxon>Neopterygii</taxon>
        <taxon>Teleostei</taxon>
        <taxon>Neoteleostei</taxon>
        <taxon>Acanthomorphata</taxon>
        <taxon>Eupercaria</taxon>
        <taxon>Perciformes</taxon>
        <taxon>Notothenioidei</taxon>
        <taxon>Pogonophryne</taxon>
    </lineage>
</organism>
<comment type="caution">
    <text evidence="1">The sequence shown here is derived from an EMBL/GenBank/DDBJ whole genome shotgun (WGS) entry which is preliminary data.</text>
</comment>
<accession>A0AAD6B5Z5</accession>
<proteinExistence type="predicted"/>
<feature type="non-terminal residue" evidence="1">
    <location>
        <position position="251"/>
    </location>
</feature>
<protein>
    <submittedName>
        <fullName evidence="1">Uncharacterized protein</fullName>
    </submittedName>
</protein>
<sequence>MLNFLEVPAGLSASCTCSAQLPPGCTVGWTGISRSITAFAPARRQQAGKVAALLLHSQGLSCGASVKMVLTVSVATARMSKFSHLLREIPLVAVAVGQMMFSSIQDELCFSSHRHTQPPPHQLRRMLLVPVVMALLKASSPAQRAGSHWTHSHTMCSSLFHCQAPLARKQPEPDICRHGTVRMVITSDDEGQNAPVTPRLPLILRLGLCKTSGNATVTRKAGMHKVLYEEAYLCVPLLPLPQRRGSLQETG</sequence>
<evidence type="ECO:0000313" key="2">
    <source>
        <dbReference type="Proteomes" id="UP001219934"/>
    </source>
</evidence>
<reference evidence="1" key="1">
    <citation type="submission" date="2022-11" db="EMBL/GenBank/DDBJ databases">
        <title>Chromosome-level genome of Pogonophryne albipinna.</title>
        <authorList>
            <person name="Jo E."/>
        </authorList>
    </citation>
    <scope>NUCLEOTIDE SEQUENCE</scope>
    <source>
        <strain evidence="1">SGF0006</strain>
        <tissue evidence="1">Muscle</tissue>
    </source>
</reference>
<gene>
    <name evidence="1" type="ORF">JOQ06_003270</name>
</gene>
<dbReference type="AlphaFoldDB" id="A0AAD6B5Z5"/>
<keyword evidence="2" id="KW-1185">Reference proteome</keyword>